<keyword evidence="2" id="KW-0677">Repeat</keyword>
<dbReference type="InterPro" id="IPR013087">
    <property type="entry name" value="Znf_C2H2_type"/>
</dbReference>
<dbReference type="Proteomes" id="UP000655588">
    <property type="component" value="Unassembled WGS sequence"/>
</dbReference>
<keyword evidence="1" id="KW-0479">Metal-binding</keyword>
<reference evidence="7" key="1">
    <citation type="submission" date="2019-11" db="EMBL/GenBank/DDBJ databases">
        <title>The nuclear and mitochondrial genomes of Frieseomelitta varia - a highly eusocial stingless bee (Meliponini) with a permanently sterile worker caste.</title>
        <authorList>
            <person name="Freitas F.C.P."/>
            <person name="Lourenco A.P."/>
            <person name="Nunes F.M.F."/>
            <person name="Paschoal A.R."/>
            <person name="Abreu F.C.P."/>
            <person name="Barbin F.O."/>
            <person name="Bataglia L."/>
            <person name="Cardoso-Junior C.A.M."/>
            <person name="Cervoni M.S."/>
            <person name="Silva S.R."/>
            <person name="Dalarmi F."/>
            <person name="Del Lama M.A."/>
            <person name="Depintor T.S."/>
            <person name="Ferreira K.M."/>
            <person name="Goria P.S."/>
            <person name="Jaskot M.C."/>
            <person name="Lago D.C."/>
            <person name="Luna-Lucena D."/>
            <person name="Moda L.M."/>
            <person name="Nascimento L."/>
            <person name="Pedrino M."/>
            <person name="Rabico F.O."/>
            <person name="Sanches F.C."/>
            <person name="Santos D.E."/>
            <person name="Santos C.G."/>
            <person name="Vieira J."/>
            <person name="Lopes T.F."/>
            <person name="Barchuk A.R."/>
            <person name="Hartfelder K."/>
            <person name="Simoes Z.L.P."/>
            <person name="Bitondi M.M.G."/>
            <person name="Pinheiro D.G."/>
        </authorList>
    </citation>
    <scope>NUCLEOTIDE SEQUENCE</scope>
    <source>
        <strain evidence="7">USP_RPSP 00005682</strain>
        <tissue evidence="7">Whole individual</tissue>
    </source>
</reference>
<accession>A0A833W7Y8</accession>
<feature type="domain" description="C2H2-type" evidence="6">
    <location>
        <begin position="58"/>
        <end position="85"/>
    </location>
</feature>
<evidence type="ECO:0000256" key="5">
    <source>
        <dbReference type="PROSITE-ProRule" id="PRU00042"/>
    </source>
</evidence>
<comment type="caution">
    <text evidence="7">The sequence shown here is derived from an EMBL/GenBank/DDBJ whole genome shotgun (WGS) entry which is preliminary data.</text>
</comment>
<feature type="domain" description="C2H2-type" evidence="6">
    <location>
        <begin position="193"/>
        <end position="220"/>
    </location>
</feature>
<dbReference type="InterPro" id="IPR050688">
    <property type="entry name" value="Zinc_finger/UBP_domain"/>
</dbReference>
<dbReference type="InterPro" id="IPR036236">
    <property type="entry name" value="Znf_C2H2_sf"/>
</dbReference>
<proteinExistence type="predicted"/>
<evidence type="ECO:0000313" key="7">
    <source>
        <dbReference type="EMBL" id="KAF3427032.1"/>
    </source>
</evidence>
<dbReference type="Gene3D" id="3.30.160.60">
    <property type="entry name" value="Classic Zinc Finger"/>
    <property type="match status" value="3"/>
</dbReference>
<evidence type="ECO:0000256" key="1">
    <source>
        <dbReference type="ARBA" id="ARBA00022723"/>
    </source>
</evidence>
<feature type="domain" description="C2H2-type" evidence="6">
    <location>
        <begin position="395"/>
        <end position="418"/>
    </location>
</feature>
<protein>
    <recommendedName>
        <fullName evidence="6">C2H2-type domain-containing protein</fullName>
    </recommendedName>
</protein>
<keyword evidence="8" id="KW-1185">Reference proteome</keyword>
<evidence type="ECO:0000256" key="4">
    <source>
        <dbReference type="ARBA" id="ARBA00022833"/>
    </source>
</evidence>
<dbReference type="SUPFAM" id="SSF57667">
    <property type="entry name" value="beta-beta-alpha zinc fingers"/>
    <property type="match status" value="3"/>
</dbReference>
<dbReference type="PANTHER" id="PTHR24403">
    <property type="entry name" value="ZINC FINGER PROTEIN"/>
    <property type="match status" value="1"/>
</dbReference>
<sequence>MTTIMIIVITTTTTTTTIKIKIRVKLITTSYSSSNNDDNNTIIESRTLGYINCQKVTYPCKNCGKVYNYYSSLARHLKHECGVEPKFHCPLCPYRTKHKSSLNTHLNGRHMKLLSEFYTMPNGNNGCFVSNIDLCAKELKKLKELIPESLIAMHDLNLHTLCRFVDEIRKNPSRLQQMCRMECQYPVISVFKHTCTTCGKTYKHKHHLKRHHDFECGIDPKFKCAFCSHRTRYKDSLIKHILARHRLFLDQNPRYRLQQVNALADVEGTIEHTQNYSSSNWTVLTLPTMSTIPSNPVTCTRHLRSMTLKGDQDKMRRYGPRKYLCTDCNRCFALMASLKRHRSFECNLLSTVMGKAEQERRRKKKHTCPNCSRSYQLCTSLWRHRNYECGVEPKFSCPICKIKFSQKTNLNRHVRTKH</sequence>
<organism evidence="7 8">
    <name type="scientific">Frieseomelitta varia</name>
    <dbReference type="NCBI Taxonomy" id="561572"/>
    <lineage>
        <taxon>Eukaryota</taxon>
        <taxon>Metazoa</taxon>
        <taxon>Ecdysozoa</taxon>
        <taxon>Arthropoda</taxon>
        <taxon>Hexapoda</taxon>
        <taxon>Insecta</taxon>
        <taxon>Pterygota</taxon>
        <taxon>Neoptera</taxon>
        <taxon>Endopterygota</taxon>
        <taxon>Hymenoptera</taxon>
        <taxon>Apocrita</taxon>
        <taxon>Aculeata</taxon>
        <taxon>Apoidea</taxon>
        <taxon>Anthophila</taxon>
        <taxon>Apidae</taxon>
        <taxon>Frieseomelitta</taxon>
    </lineage>
</organism>
<feature type="domain" description="C2H2-type" evidence="6">
    <location>
        <begin position="366"/>
        <end position="393"/>
    </location>
</feature>
<evidence type="ECO:0000259" key="6">
    <source>
        <dbReference type="PROSITE" id="PS50157"/>
    </source>
</evidence>
<evidence type="ECO:0000256" key="2">
    <source>
        <dbReference type="ARBA" id="ARBA00022737"/>
    </source>
</evidence>
<dbReference type="SMART" id="SM00355">
    <property type="entry name" value="ZnF_C2H2"/>
    <property type="match status" value="7"/>
</dbReference>
<dbReference type="Pfam" id="PF00096">
    <property type="entry name" value="zf-C2H2"/>
    <property type="match status" value="2"/>
</dbReference>
<dbReference type="AlphaFoldDB" id="A0A833W7Y8"/>
<gene>
    <name evidence="7" type="ORF">E2986_13548</name>
</gene>
<keyword evidence="4" id="KW-0862">Zinc</keyword>
<name>A0A833W7Y8_9HYME</name>
<dbReference type="PANTHER" id="PTHR24403:SF67">
    <property type="entry name" value="FI01116P-RELATED"/>
    <property type="match status" value="1"/>
</dbReference>
<dbReference type="PROSITE" id="PS00028">
    <property type="entry name" value="ZINC_FINGER_C2H2_1"/>
    <property type="match status" value="1"/>
</dbReference>
<keyword evidence="3 5" id="KW-0863">Zinc-finger</keyword>
<evidence type="ECO:0000256" key="3">
    <source>
        <dbReference type="ARBA" id="ARBA00022771"/>
    </source>
</evidence>
<feature type="domain" description="C2H2-type" evidence="6">
    <location>
        <begin position="323"/>
        <end position="342"/>
    </location>
</feature>
<dbReference type="GO" id="GO:0010468">
    <property type="term" value="P:regulation of gene expression"/>
    <property type="evidence" value="ECO:0007669"/>
    <property type="project" value="TreeGrafter"/>
</dbReference>
<dbReference type="GO" id="GO:0008270">
    <property type="term" value="F:zinc ion binding"/>
    <property type="evidence" value="ECO:0007669"/>
    <property type="project" value="UniProtKB-KW"/>
</dbReference>
<dbReference type="PROSITE" id="PS50157">
    <property type="entry name" value="ZINC_FINGER_C2H2_2"/>
    <property type="match status" value="5"/>
</dbReference>
<evidence type="ECO:0000313" key="8">
    <source>
        <dbReference type="Proteomes" id="UP000655588"/>
    </source>
</evidence>
<dbReference type="GO" id="GO:0005634">
    <property type="term" value="C:nucleus"/>
    <property type="evidence" value="ECO:0007669"/>
    <property type="project" value="TreeGrafter"/>
</dbReference>
<dbReference type="EMBL" id="WNWW01000279">
    <property type="protein sequence ID" value="KAF3427032.1"/>
    <property type="molecule type" value="Genomic_DNA"/>
</dbReference>